<proteinExistence type="predicted"/>
<dbReference type="Gramene" id="PNW78244">
    <property type="protein sequence ID" value="PNW78244"/>
    <property type="gene ID" value="CHLRE_09g405100v5"/>
</dbReference>
<feature type="compositionally biased region" description="Polar residues" evidence="1">
    <location>
        <begin position="309"/>
        <end position="319"/>
    </location>
</feature>
<reference evidence="2 3" key="1">
    <citation type="journal article" date="2007" name="Science">
        <title>The Chlamydomonas genome reveals the evolution of key animal and plant functions.</title>
        <authorList>
            <person name="Merchant S.S."/>
            <person name="Prochnik S.E."/>
            <person name="Vallon O."/>
            <person name="Harris E.H."/>
            <person name="Karpowicz S.J."/>
            <person name="Witman G.B."/>
            <person name="Terry A."/>
            <person name="Salamov A."/>
            <person name="Fritz-Laylin L.K."/>
            <person name="Marechal-Drouard L."/>
            <person name="Marshall W.F."/>
            <person name="Qu L.H."/>
            <person name="Nelson D.R."/>
            <person name="Sanderfoot A.A."/>
            <person name="Spalding M.H."/>
            <person name="Kapitonov V.V."/>
            <person name="Ren Q."/>
            <person name="Ferris P."/>
            <person name="Lindquist E."/>
            <person name="Shapiro H."/>
            <person name="Lucas S.M."/>
            <person name="Grimwood J."/>
            <person name="Schmutz J."/>
            <person name="Cardol P."/>
            <person name="Cerutti H."/>
            <person name="Chanfreau G."/>
            <person name="Chen C.L."/>
            <person name="Cognat V."/>
            <person name="Croft M.T."/>
            <person name="Dent R."/>
            <person name="Dutcher S."/>
            <person name="Fernandez E."/>
            <person name="Fukuzawa H."/>
            <person name="Gonzalez-Ballester D."/>
            <person name="Gonzalez-Halphen D."/>
            <person name="Hallmann A."/>
            <person name="Hanikenne M."/>
            <person name="Hippler M."/>
            <person name="Inwood W."/>
            <person name="Jabbari K."/>
            <person name="Kalanon M."/>
            <person name="Kuras R."/>
            <person name="Lefebvre P.A."/>
            <person name="Lemaire S.D."/>
            <person name="Lobanov A.V."/>
            <person name="Lohr M."/>
            <person name="Manuell A."/>
            <person name="Meier I."/>
            <person name="Mets L."/>
            <person name="Mittag M."/>
            <person name="Mittelmeier T."/>
            <person name="Moroney J.V."/>
            <person name="Moseley J."/>
            <person name="Napoli C."/>
            <person name="Nedelcu A.M."/>
            <person name="Niyogi K."/>
            <person name="Novoselov S.V."/>
            <person name="Paulsen I.T."/>
            <person name="Pazour G."/>
            <person name="Purton S."/>
            <person name="Ral J.P."/>
            <person name="Riano-Pachon D.M."/>
            <person name="Riekhof W."/>
            <person name="Rymarquis L."/>
            <person name="Schroda M."/>
            <person name="Stern D."/>
            <person name="Umen J."/>
            <person name="Willows R."/>
            <person name="Wilson N."/>
            <person name="Zimmer S.L."/>
            <person name="Allmer J."/>
            <person name="Balk J."/>
            <person name="Bisova K."/>
            <person name="Chen C.J."/>
            <person name="Elias M."/>
            <person name="Gendler K."/>
            <person name="Hauser C."/>
            <person name="Lamb M.R."/>
            <person name="Ledford H."/>
            <person name="Long J.C."/>
            <person name="Minagawa J."/>
            <person name="Page M.D."/>
            <person name="Pan J."/>
            <person name="Pootakham W."/>
            <person name="Roje S."/>
            <person name="Rose A."/>
            <person name="Stahlberg E."/>
            <person name="Terauchi A.M."/>
            <person name="Yang P."/>
            <person name="Ball S."/>
            <person name="Bowler C."/>
            <person name="Dieckmann C.L."/>
            <person name="Gladyshev V.N."/>
            <person name="Green P."/>
            <person name="Jorgensen R."/>
            <person name="Mayfield S."/>
            <person name="Mueller-Roeber B."/>
            <person name="Rajamani S."/>
            <person name="Sayre R.T."/>
            <person name="Brokstein P."/>
            <person name="Dubchak I."/>
            <person name="Goodstein D."/>
            <person name="Hornick L."/>
            <person name="Huang Y.W."/>
            <person name="Jhaveri J."/>
            <person name="Luo Y."/>
            <person name="Martinez D."/>
            <person name="Ngau W.C."/>
            <person name="Otillar B."/>
            <person name="Poliakov A."/>
            <person name="Porter A."/>
            <person name="Szajkowski L."/>
            <person name="Werner G."/>
            <person name="Zhou K."/>
            <person name="Grigoriev I.V."/>
            <person name="Rokhsar D.S."/>
            <person name="Grossman A.R."/>
        </authorList>
    </citation>
    <scope>NUCLEOTIDE SEQUENCE [LARGE SCALE GENOMIC DNA]</scope>
    <source>
        <strain evidence="3">CC-503</strain>
        <strain evidence="2">CC-503 cw92 mt+</strain>
    </source>
</reference>
<dbReference type="EMBL" id="CM008970">
    <property type="protein sequence ID" value="PNW78245.1"/>
    <property type="molecule type" value="Genomic_DNA"/>
</dbReference>
<dbReference type="PaxDb" id="3055-EDP01955"/>
<dbReference type="RefSeq" id="XP_042920716.1">
    <property type="nucleotide sequence ID" value="XM_043066151.1"/>
</dbReference>
<name>A8J1Q4_CHLRE</name>
<dbReference type="RefSeq" id="XP_001695247.1">
    <property type="nucleotide sequence ID" value="XM_001695195.2"/>
</dbReference>
<protein>
    <submittedName>
        <fullName evidence="2">Uncharacterized protein</fullName>
    </submittedName>
</protein>
<reference evidence="2" key="2">
    <citation type="submission" date="2017-07" db="EMBL/GenBank/DDBJ databases">
        <title>WGS assembly of Chlamydomonas reinhardtii.</title>
        <authorList>
            <consortium name="Chlamydomonas Annotation Team"/>
            <consortium name="JGI Annotation Team"/>
            <person name="Merchant S.S."/>
            <person name="Prochnik S.E."/>
            <person name="Vallon O."/>
            <person name="Harris E.H."/>
            <person name="Karpowicz S.J."/>
            <person name="Witman G.B."/>
            <person name="Terry A."/>
            <person name="Salamov A."/>
            <person name="Fritz-Laylin L.K."/>
            <person name="Marechal-Drouard L."/>
            <person name="Marshall W.F."/>
            <person name="Qu L.H."/>
            <person name="Nelson D.R."/>
            <person name="Sanderfoot A.A."/>
            <person name="Spalding M.H."/>
            <person name="Kapitonov V.V."/>
            <person name="Ren Q."/>
            <person name="Ferris P."/>
            <person name="Lindquist E."/>
            <person name="Shapiro H."/>
            <person name="Lucas S.M."/>
            <person name="Grimwood J."/>
            <person name="Schmutz J."/>
            <person name="Grigoriev I.V."/>
            <person name="Rokhsar D.S."/>
        </authorList>
    </citation>
    <scope>NUCLEOTIDE SEQUENCE</scope>
    <source>
        <strain evidence="2">CC-503 cw92 mt+</strain>
    </source>
</reference>
<dbReference type="KEGG" id="cre:CHLRE_09g405100v5"/>
<organism evidence="2 3">
    <name type="scientific">Chlamydomonas reinhardtii</name>
    <name type="common">Chlamydomonas smithii</name>
    <dbReference type="NCBI Taxonomy" id="3055"/>
    <lineage>
        <taxon>Eukaryota</taxon>
        <taxon>Viridiplantae</taxon>
        <taxon>Chlorophyta</taxon>
        <taxon>core chlorophytes</taxon>
        <taxon>Chlorophyceae</taxon>
        <taxon>CS clade</taxon>
        <taxon>Chlamydomonadales</taxon>
        <taxon>Chlamydomonadaceae</taxon>
        <taxon>Chlamydomonas</taxon>
    </lineage>
</organism>
<gene>
    <name evidence="2" type="ORF">CHLRE_09g405100v5</name>
</gene>
<evidence type="ECO:0000256" key="1">
    <source>
        <dbReference type="SAM" id="MobiDB-lite"/>
    </source>
</evidence>
<sequence>MDVFLTCDNLSPAFGGSIGACLDNPLCTWADVSRVLSSAAYNRIQPASADTLAQQFDPAFDADTMLTMLPNLFFFDGYYDSAWPHEERQRQLCVAKWATNQSYLAQMYSTYLKPAYQKLLSDYILRNITYTLATYYNTVYINTSFISHFYGACPVSMRAITASIKCDSIEDSREACNYVPYCAWYDGFCQLAHLEPLVVQDNSIFTSDPWARAIMNLSNMCMPLNTFGIHGNRPIYASSTYGSPNCSEFLASDFGRQSSPVMFNAASNVLDPAGPYYPTNLQASFYVPAGTNGTAGQSGGSSNGGSSSRAPNPYTNAPATSGGGTGGSGRTRVPVWGVVVLMFALIALARTPSW</sequence>
<accession>A8J1Q4</accession>
<dbReference type="Proteomes" id="UP000006906">
    <property type="component" value="Chromosome 9"/>
</dbReference>
<dbReference type="HOGENOM" id="CLU_783807_0_0_1"/>
<feature type="region of interest" description="Disordered" evidence="1">
    <location>
        <begin position="295"/>
        <end position="328"/>
    </location>
</feature>
<dbReference type="EMBL" id="CM008970">
    <property type="protein sequence ID" value="PNW78244.1"/>
    <property type="molecule type" value="Genomic_DNA"/>
</dbReference>
<evidence type="ECO:0000313" key="3">
    <source>
        <dbReference type="Proteomes" id="UP000006906"/>
    </source>
</evidence>
<evidence type="ECO:0000313" key="2">
    <source>
        <dbReference type="EMBL" id="PNW78245.1"/>
    </source>
</evidence>
<dbReference type="AlphaFoldDB" id="A8J1Q4"/>
<keyword evidence="3" id="KW-1185">Reference proteome</keyword>
<dbReference type="GeneID" id="5720782"/>
<dbReference type="Gramene" id="PNW78245">
    <property type="protein sequence ID" value="PNW78245"/>
    <property type="gene ID" value="CHLRE_09g405100v5"/>
</dbReference>